<sequence>MGCSSSSNAKAVQEPVKPPVADAKPAQTSSAPPKKEETPTPVEKPVEEQPKVVEALEKKEKEEEKEKEKEKEEKKEQEKEKEEKEKETQGNAKNEFEPLPVPTEEVTEHRERPNLVWAKNPMAEGEEEKEQTGGEAPAEGEKMISFNPILLPVPPAEGGSAVQLYCPLTSVEELSGLSVLVLLRENKIPHDLKKESIAEPERKMPVYLDDGGLHLWEANAALRYICTKEELTGWYPADVQKRAICDNALEFNGNVLMPMMAAALESYKKGEERAAEAVKQDEEKFLSDVWPALNHLIQSGEGPLLGGAAPSIADLAVFPHMLVVTRKLPEHFVSQHEGVKSYLEALHAALPSLDETMKEAESWV</sequence>
<dbReference type="Pfam" id="PF14497">
    <property type="entry name" value="GST_C_3"/>
    <property type="match status" value="1"/>
</dbReference>
<name>A0A7S4KGA2_GUITH</name>
<feature type="region of interest" description="Disordered" evidence="1">
    <location>
        <begin position="1"/>
        <end position="139"/>
    </location>
</feature>
<dbReference type="SUPFAM" id="SSF47616">
    <property type="entry name" value="GST C-terminal domain-like"/>
    <property type="match status" value="1"/>
</dbReference>
<dbReference type="GO" id="GO:0004364">
    <property type="term" value="F:glutathione transferase activity"/>
    <property type="evidence" value="ECO:0007669"/>
    <property type="project" value="TreeGrafter"/>
</dbReference>
<protein>
    <recommendedName>
        <fullName evidence="2">Glutathione S-transferase C-terminal domain-containing protein</fullName>
    </recommendedName>
</protein>
<evidence type="ECO:0000259" key="2">
    <source>
        <dbReference type="Pfam" id="PF14497"/>
    </source>
</evidence>
<dbReference type="GO" id="GO:0006749">
    <property type="term" value="P:glutathione metabolic process"/>
    <property type="evidence" value="ECO:0007669"/>
    <property type="project" value="TreeGrafter"/>
</dbReference>
<dbReference type="InterPro" id="IPR036282">
    <property type="entry name" value="Glutathione-S-Trfase_C_sf"/>
</dbReference>
<dbReference type="EMBL" id="HBKN01016001">
    <property type="protein sequence ID" value="CAE2294094.1"/>
    <property type="molecule type" value="Transcribed_RNA"/>
</dbReference>
<dbReference type="PANTHER" id="PTHR43969">
    <property type="entry name" value="GLUTATHIONE S TRANSFERASE D10, ISOFORM A-RELATED"/>
    <property type="match status" value="1"/>
</dbReference>
<dbReference type="AlphaFoldDB" id="A0A7S4KGA2"/>
<feature type="compositionally biased region" description="Polar residues" evidence="1">
    <location>
        <begin position="1"/>
        <end position="10"/>
    </location>
</feature>
<evidence type="ECO:0000256" key="1">
    <source>
        <dbReference type="SAM" id="MobiDB-lite"/>
    </source>
</evidence>
<organism evidence="3">
    <name type="scientific">Guillardia theta</name>
    <name type="common">Cryptophyte</name>
    <name type="synonym">Cryptomonas phi</name>
    <dbReference type="NCBI Taxonomy" id="55529"/>
    <lineage>
        <taxon>Eukaryota</taxon>
        <taxon>Cryptophyceae</taxon>
        <taxon>Pyrenomonadales</taxon>
        <taxon>Geminigeraceae</taxon>
        <taxon>Guillardia</taxon>
    </lineage>
</organism>
<dbReference type="SUPFAM" id="SSF52833">
    <property type="entry name" value="Thioredoxin-like"/>
    <property type="match status" value="1"/>
</dbReference>
<dbReference type="PANTHER" id="PTHR43969:SF9">
    <property type="entry name" value="GLUTATHIONE S TRANSFERASE D10, ISOFORM A-RELATED"/>
    <property type="match status" value="1"/>
</dbReference>
<accession>A0A7S4KGA2</accession>
<proteinExistence type="predicted"/>
<dbReference type="Gene3D" id="1.20.1050.130">
    <property type="match status" value="1"/>
</dbReference>
<gene>
    <name evidence="3" type="ORF">GTHE00462_LOCUS12504</name>
</gene>
<evidence type="ECO:0000313" key="3">
    <source>
        <dbReference type="EMBL" id="CAE2294094.1"/>
    </source>
</evidence>
<dbReference type="CDD" id="cd00299">
    <property type="entry name" value="GST_C_family"/>
    <property type="match status" value="1"/>
</dbReference>
<reference evidence="3" key="1">
    <citation type="submission" date="2021-01" db="EMBL/GenBank/DDBJ databases">
        <authorList>
            <person name="Corre E."/>
            <person name="Pelletier E."/>
            <person name="Niang G."/>
            <person name="Scheremetjew M."/>
            <person name="Finn R."/>
            <person name="Kale V."/>
            <person name="Holt S."/>
            <person name="Cochrane G."/>
            <person name="Meng A."/>
            <person name="Brown T."/>
            <person name="Cohen L."/>
        </authorList>
    </citation>
    <scope>NUCLEOTIDE SEQUENCE</scope>
    <source>
        <strain evidence="3">CCMP 2712</strain>
    </source>
</reference>
<feature type="compositionally biased region" description="Basic and acidic residues" evidence="1">
    <location>
        <begin position="33"/>
        <end position="88"/>
    </location>
</feature>
<feature type="domain" description="Glutathione S-transferase C-terminal" evidence="2">
    <location>
        <begin position="267"/>
        <end position="348"/>
    </location>
</feature>
<dbReference type="InterPro" id="IPR004046">
    <property type="entry name" value="GST_C"/>
</dbReference>
<dbReference type="InterPro" id="IPR036249">
    <property type="entry name" value="Thioredoxin-like_sf"/>
</dbReference>